<dbReference type="Gene3D" id="3.40.50.300">
    <property type="entry name" value="P-loop containing nucleotide triphosphate hydrolases"/>
    <property type="match status" value="1"/>
</dbReference>
<keyword evidence="4 7" id="KW-0067">ATP-binding</keyword>
<dbReference type="PROSITE" id="PS50893">
    <property type="entry name" value="ABC_TRANSPORTER_2"/>
    <property type="match status" value="1"/>
</dbReference>
<evidence type="ECO:0000259" key="6">
    <source>
        <dbReference type="PROSITE" id="PS50893"/>
    </source>
</evidence>
<reference evidence="7 8" key="1">
    <citation type="submission" date="2019-01" db="EMBL/GenBank/DDBJ databases">
        <title>Complete genome sequence of Erythrobacter flavus KJ5.</title>
        <authorList>
            <person name="Kanesaki Y."/>
            <person name="Brotosudarmo T."/>
            <person name="Moriuchi R."/>
            <person name="Awai K."/>
        </authorList>
    </citation>
    <scope>NUCLEOTIDE SEQUENCE [LARGE SCALE GENOMIC DNA]</scope>
    <source>
        <strain evidence="7 8">KJ5</strain>
    </source>
</reference>
<dbReference type="InterPro" id="IPR027417">
    <property type="entry name" value="P-loop_NTPase"/>
</dbReference>
<dbReference type="InterPro" id="IPR003439">
    <property type="entry name" value="ABC_transporter-like_ATP-bd"/>
</dbReference>
<dbReference type="SMART" id="SM00382">
    <property type="entry name" value="AAA"/>
    <property type="match status" value="1"/>
</dbReference>
<dbReference type="PANTHER" id="PTHR24220:SF659">
    <property type="entry name" value="TRANSPORTER, PUTATIVE-RELATED"/>
    <property type="match status" value="1"/>
</dbReference>
<sequence>MGTPIDTTAIGGCRPEAAICTRAVTRDFQAGQQTITVLHGIDLDIRAGELTFLVGESGSGKTTLISIMCGILWPTQGEVKVFGTDIYELSDSDLVEFRLQNIGFIFQQYNLIPSIDAANNAAVPLIAQGMDRLEARERAVAMLEKLNIGDQADKLPRQLSGGQQQRVAIARALVHEPRLVVCDEPTAALDASSGRRVMDLLRDVAVAEDRACIIVTHDNRIFDLADRIFVLEDGRITHDGKDMPEGH</sequence>
<feature type="domain" description="ABC transporter" evidence="6">
    <location>
        <begin position="19"/>
        <end position="246"/>
    </location>
</feature>
<keyword evidence="8" id="KW-1185">Reference proteome</keyword>
<dbReference type="GO" id="GO:0022857">
    <property type="term" value="F:transmembrane transporter activity"/>
    <property type="evidence" value="ECO:0007669"/>
    <property type="project" value="TreeGrafter"/>
</dbReference>
<dbReference type="GO" id="GO:0016887">
    <property type="term" value="F:ATP hydrolysis activity"/>
    <property type="evidence" value="ECO:0007669"/>
    <property type="project" value="InterPro"/>
</dbReference>
<dbReference type="EMBL" id="AP019389">
    <property type="protein sequence ID" value="BBI21646.1"/>
    <property type="molecule type" value="Genomic_DNA"/>
</dbReference>
<dbReference type="Proteomes" id="UP000290057">
    <property type="component" value="Chromosome"/>
</dbReference>
<dbReference type="RefSeq" id="WP_172603203.1">
    <property type="nucleotide sequence ID" value="NZ_AP019389.1"/>
</dbReference>
<keyword evidence="3" id="KW-0547">Nucleotide-binding</keyword>
<evidence type="ECO:0000313" key="8">
    <source>
        <dbReference type="Proteomes" id="UP000290057"/>
    </source>
</evidence>
<dbReference type="PROSITE" id="PS00211">
    <property type="entry name" value="ABC_TRANSPORTER_1"/>
    <property type="match status" value="1"/>
</dbReference>
<evidence type="ECO:0000256" key="2">
    <source>
        <dbReference type="ARBA" id="ARBA00022519"/>
    </source>
</evidence>
<dbReference type="CDD" id="cd03255">
    <property type="entry name" value="ABC_MJ0796_LolCDE_FtsE"/>
    <property type="match status" value="1"/>
</dbReference>
<dbReference type="GO" id="GO:0098796">
    <property type="term" value="C:membrane protein complex"/>
    <property type="evidence" value="ECO:0007669"/>
    <property type="project" value="UniProtKB-ARBA"/>
</dbReference>
<evidence type="ECO:0000256" key="4">
    <source>
        <dbReference type="ARBA" id="ARBA00022840"/>
    </source>
</evidence>
<evidence type="ECO:0000256" key="1">
    <source>
        <dbReference type="ARBA" id="ARBA00022448"/>
    </source>
</evidence>
<dbReference type="GO" id="GO:0005524">
    <property type="term" value="F:ATP binding"/>
    <property type="evidence" value="ECO:0007669"/>
    <property type="project" value="UniProtKB-KW"/>
</dbReference>
<dbReference type="FunFam" id="3.40.50.300:FF:000032">
    <property type="entry name" value="Export ABC transporter ATP-binding protein"/>
    <property type="match status" value="1"/>
</dbReference>
<keyword evidence="2" id="KW-1003">Cell membrane</keyword>
<proteinExistence type="inferred from homology"/>
<dbReference type="InterPro" id="IPR017911">
    <property type="entry name" value="MacB-like_ATP-bd"/>
</dbReference>
<organism evidence="7 8">
    <name type="scientific">Qipengyuania flava</name>
    <dbReference type="NCBI Taxonomy" id="192812"/>
    <lineage>
        <taxon>Bacteria</taxon>
        <taxon>Pseudomonadati</taxon>
        <taxon>Pseudomonadota</taxon>
        <taxon>Alphaproteobacteria</taxon>
        <taxon>Sphingomonadales</taxon>
        <taxon>Erythrobacteraceae</taxon>
        <taxon>Qipengyuania</taxon>
    </lineage>
</organism>
<dbReference type="InterPro" id="IPR015854">
    <property type="entry name" value="ABC_transpr_LolD-like"/>
</dbReference>
<dbReference type="Pfam" id="PF00005">
    <property type="entry name" value="ABC_tran"/>
    <property type="match status" value="1"/>
</dbReference>
<evidence type="ECO:0000256" key="5">
    <source>
        <dbReference type="ARBA" id="ARBA00038388"/>
    </source>
</evidence>
<dbReference type="InterPro" id="IPR003593">
    <property type="entry name" value="AAA+_ATPase"/>
</dbReference>
<protein>
    <submittedName>
        <fullName evidence="7">ABC transporter ATP-binding protein</fullName>
    </submittedName>
</protein>
<keyword evidence="2" id="KW-0997">Cell inner membrane</keyword>
<gene>
    <name evidence="7" type="ORF">EKJ_24930</name>
</gene>
<evidence type="ECO:0000313" key="7">
    <source>
        <dbReference type="EMBL" id="BBI21646.1"/>
    </source>
</evidence>
<dbReference type="AlphaFoldDB" id="A0A3T1CKY1"/>
<keyword evidence="1" id="KW-0813">Transport</keyword>
<name>A0A3T1CKY1_9SPHN</name>
<accession>A0A3T1CKY1</accession>
<dbReference type="PANTHER" id="PTHR24220">
    <property type="entry name" value="IMPORT ATP-BINDING PROTEIN"/>
    <property type="match status" value="1"/>
</dbReference>
<dbReference type="GO" id="GO:0005886">
    <property type="term" value="C:plasma membrane"/>
    <property type="evidence" value="ECO:0007669"/>
    <property type="project" value="TreeGrafter"/>
</dbReference>
<keyword evidence="2" id="KW-0472">Membrane</keyword>
<dbReference type="SUPFAM" id="SSF52540">
    <property type="entry name" value="P-loop containing nucleoside triphosphate hydrolases"/>
    <property type="match status" value="1"/>
</dbReference>
<comment type="similarity">
    <text evidence="5">Belongs to the ABC transporter superfamily. Macrolide exporter (TC 3.A.1.122) family.</text>
</comment>
<evidence type="ECO:0000256" key="3">
    <source>
        <dbReference type="ARBA" id="ARBA00022741"/>
    </source>
</evidence>
<dbReference type="InterPro" id="IPR017871">
    <property type="entry name" value="ABC_transporter-like_CS"/>
</dbReference>